<evidence type="ECO:0000313" key="3">
    <source>
        <dbReference type="Proteomes" id="UP001215598"/>
    </source>
</evidence>
<gene>
    <name evidence="2" type="ORF">B0H16DRAFT_1737982</name>
</gene>
<feature type="signal peptide" evidence="1">
    <location>
        <begin position="1"/>
        <end position="18"/>
    </location>
</feature>
<accession>A0AAD7MKP5</accession>
<name>A0AAD7MKP5_9AGAR</name>
<evidence type="ECO:0000256" key="1">
    <source>
        <dbReference type="SAM" id="SignalP"/>
    </source>
</evidence>
<dbReference type="AlphaFoldDB" id="A0AAD7MKP5"/>
<dbReference type="Proteomes" id="UP001215598">
    <property type="component" value="Unassembled WGS sequence"/>
</dbReference>
<comment type="caution">
    <text evidence="2">The sequence shown here is derived from an EMBL/GenBank/DDBJ whole genome shotgun (WGS) entry which is preliminary data.</text>
</comment>
<proteinExistence type="predicted"/>
<reference evidence="2" key="1">
    <citation type="submission" date="2023-03" db="EMBL/GenBank/DDBJ databases">
        <title>Massive genome expansion in bonnet fungi (Mycena s.s.) driven by repeated elements and novel gene families across ecological guilds.</title>
        <authorList>
            <consortium name="Lawrence Berkeley National Laboratory"/>
            <person name="Harder C.B."/>
            <person name="Miyauchi S."/>
            <person name="Viragh M."/>
            <person name="Kuo A."/>
            <person name="Thoen E."/>
            <person name="Andreopoulos B."/>
            <person name="Lu D."/>
            <person name="Skrede I."/>
            <person name="Drula E."/>
            <person name="Henrissat B."/>
            <person name="Morin E."/>
            <person name="Kohler A."/>
            <person name="Barry K."/>
            <person name="LaButti K."/>
            <person name="Morin E."/>
            <person name="Salamov A."/>
            <person name="Lipzen A."/>
            <person name="Mereny Z."/>
            <person name="Hegedus B."/>
            <person name="Baldrian P."/>
            <person name="Stursova M."/>
            <person name="Weitz H."/>
            <person name="Taylor A."/>
            <person name="Grigoriev I.V."/>
            <person name="Nagy L.G."/>
            <person name="Martin F."/>
            <person name="Kauserud H."/>
        </authorList>
    </citation>
    <scope>NUCLEOTIDE SEQUENCE</scope>
    <source>
        <strain evidence="2">CBHHK182m</strain>
    </source>
</reference>
<keyword evidence="3" id="KW-1185">Reference proteome</keyword>
<feature type="chain" id="PRO_5042057348" evidence="1">
    <location>
        <begin position="19"/>
        <end position="62"/>
    </location>
</feature>
<sequence>MKLLVVFFPFIAVATALALPIVNLESIADLKRNCGLPCTCPASAPMMVDLTEKAMERALATR</sequence>
<keyword evidence="1" id="KW-0732">Signal</keyword>
<dbReference type="EMBL" id="JARKIB010000224">
    <property type="protein sequence ID" value="KAJ7722028.1"/>
    <property type="molecule type" value="Genomic_DNA"/>
</dbReference>
<evidence type="ECO:0000313" key="2">
    <source>
        <dbReference type="EMBL" id="KAJ7722028.1"/>
    </source>
</evidence>
<protein>
    <submittedName>
        <fullName evidence="2">Uncharacterized protein</fullName>
    </submittedName>
</protein>
<organism evidence="2 3">
    <name type="scientific">Mycena metata</name>
    <dbReference type="NCBI Taxonomy" id="1033252"/>
    <lineage>
        <taxon>Eukaryota</taxon>
        <taxon>Fungi</taxon>
        <taxon>Dikarya</taxon>
        <taxon>Basidiomycota</taxon>
        <taxon>Agaricomycotina</taxon>
        <taxon>Agaricomycetes</taxon>
        <taxon>Agaricomycetidae</taxon>
        <taxon>Agaricales</taxon>
        <taxon>Marasmiineae</taxon>
        <taxon>Mycenaceae</taxon>
        <taxon>Mycena</taxon>
    </lineage>
</organism>